<feature type="region of interest" description="Disordered" evidence="1">
    <location>
        <begin position="23"/>
        <end position="96"/>
    </location>
</feature>
<evidence type="ECO:0000313" key="2">
    <source>
        <dbReference type="EMBL" id="KAA1102685.1"/>
    </source>
</evidence>
<comment type="caution">
    <text evidence="2">The sequence shown here is derived from an EMBL/GenBank/DDBJ whole genome shotgun (WGS) entry which is preliminary data.</text>
</comment>
<sequence length="120" mass="13466">MSERLGLNDKVWNHSQQVVLSVVQSTRSEGQSRDATPMSRSQSVSVVIPTTLPPEFSNPVIRSPEPHTPTTTATTLTKPQATASPTASSTPRLHKMVNPIKRQYRKHNVAYWSKFKTWLK</sequence>
<organism evidence="2 3">
    <name type="scientific">Puccinia graminis f. sp. tritici</name>
    <dbReference type="NCBI Taxonomy" id="56615"/>
    <lineage>
        <taxon>Eukaryota</taxon>
        <taxon>Fungi</taxon>
        <taxon>Dikarya</taxon>
        <taxon>Basidiomycota</taxon>
        <taxon>Pucciniomycotina</taxon>
        <taxon>Pucciniomycetes</taxon>
        <taxon>Pucciniales</taxon>
        <taxon>Pucciniaceae</taxon>
        <taxon>Puccinia</taxon>
    </lineage>
</organism>
<gene>
    <name evidence="2" type="ORF">PGTUg99_031061</name>
</gene>
<accession>A0A5B0PM29</accession>
<reference evidence="2 3" key="1">
    <citation type="submission" date="2019-05" db="EMBL/GenBank/DDBJ databases">
        <title>Emergence of the Ug99 lineage of the wheat stem rust pathogen through somatic hybridization.</title>
        <authorList>
            <person name="Li F."/>
            <person name="Upadhyaya N.M."/>
            <person name="Sperschneider J."/>
            <person name="Matny O."/>
            <person name="Nguyen-Phuc H."/>
            <person name="Mago R."/>
            <person name="Raley C."/>
            <person name="Miller M.E."/>
            <person name="Silverstein K.A.T."/>
            <person name="Henningsen E."/>
            <person name="Hirsch C.D."/>
            <person name="Visser B."/>
            <person name="Pretorius Z.A."/>
            <person name="Steffenson B.J."/>
            <person name="Schwessinger B."/>
            <person name="Dodds P.N."/>
            <person name="Figueroa M."/>
        </authorList>
    </citation>
    <scope>NUCLEOTIDE SEQUENCE [LARGE SCALE GENOMIC DNA]</scope>
    <source>
        <strain evidence="2 3">Ug99</strain>
    </source>
</reference>
<proteinExistence type="predicted"/>
<dbReference type="Proteomes" id="UP000325313">
    <property type="component" value="Unassembled WGS sequence"/>
</dbReference>
<feature type="compositionally biased region" description="Low complexity" evidence="1">
    <location>
        <begin position="68"/>
        <end position="83"/>
    </location>
</feature>
<protein>
    <submittedName>
        <fullName evidence="2">Uncharacterized protein</fullName>
    </submittedName>
</protein>
<name>A0A5B0PM29_PUCGR</name>
<dbReference type="EMBL" id="VDEP01000337">
    <property type="protein sequence ID" value="KAA1102685.1"/>
    <property type="molecule type" value="Genomic_DNA"/>
</dbReference>
<evidence type="ECO:0000256" key="1">
    <source>
        <dbReference type="SAM" id="MobiDB-lite"/>
    </source>
</evidence>
<evidence type="ECO:0000313" key="3">
    <source>
        <dbReference type="Proteomes" id="UP000325313"/>
    </source>
</evidence>
<dbReference type="AlphaFoldDB" id="A0A5B0PM29"/>